<accession>A0A1S2MDK9</accession>
<dbReference type="InterPro" id="IPR009190">
    <property type="entry name" value="DUF1462"/>
</dbReference>
<evidence type="ECO:0000313" key="1">
    <source>
        <dbReference type="EMBL" id="OIJ22801.1"/>
    </source>
</evidence>
<reference evidence="1" key="1">
    <citation type="submission" date="2016-10" db="EMBL/GenBank/DDBJ databases">
        <title>Draft genome sequences of four alkaliphilic bacteria belonging to the Anaerobacillus genus.</title>
        <authorList>
            <person name="Bassil N.M."/>
            <person name="Lloyd J.R."/>
        </authorList>
    </citation>
    <scope>NUCLEOTIDE SEQUENCE [LARGE SCALE GENOMIC DNA]</scope>
    <source>
        <strain evidence="1">NB2006</strain>
    </source>
</reference>
<organism evidence="1">
    <name type="scientific">Anaerobacillus isosaccharinicus</name>
    <dbReference type="NCBI Taxonomy" id="1532552"/>
    <lineage>
        <taxon>Bacteria</taxon>
        <taxon>Bacillati</taxon>
        <taxon>Bacillota</taxon>
        <taxon>Bacilli</taxon>
        <taxon>Bacillales</taxon>
        <taxon>Bacillaceae</taxon>
        <taxon>Anaerobacillus</taxon>
    </lineage>
</organism>
<dbReference type="EMBL" id="LQXD01000027">
    <property type="protein sequence ID" value="OIJ22801.1"/>
    <property type="molecule type" value="Genomic_DNA"/>
</dbReference>
<sequence>MLSNPVKIYVYGAEVKCASCVNLPSAIDTFEWIEAALSRKYPENNFEYIYVDLNAPTNDVEKEMSERIVDEDLFYPVVVINEEIVAEGNPRLPDIYKKIEELQGA</sequence>
<name>A0A1S2MDK9_9BACI</name>
<dbReference type="Gene3D" id="3.40.30.30">
    <property type="entry name" value="Hypothetical protein sa0798"/>
    <property type="match status" value="1"/>
</dbReference>
<gene>
    <name evidence="1" type="ORF">AWH56_04565</name>
</gene>
<dbReference type="PIRSF" id="PIRSF010603">
    <property type="entry name" value="UCP010603"/>
    <property type="match status" value="1"/>
</dbReference>
<dbReference type="OrthoDB" id="2389679at2"/>
<dbReference type="InterPro" id="IPR036249">
    <property type="entry name" value="Thioredoxin-like_sf"/>
</dbReference>
<dbReference type="AlphaFoldDB" id="A0A1S2MDK9"/>
<dbReference type="InterPro" id="IPR038218">
    <property type="entry name" value="YuzD-like_sp"/>
</dbReference>
<dbReference type="SUPFAM" id="SSF52833">
    <property type="entry name" value="Thioredoxin-like"/>
    <property type="match status" value="1"/>
</dbReference>
<protein>
    <submittedName>
        <fullName evidence="1">Disulfide oxidoreductase</fullName>
    </submittedName>
</protein>
<proteinExistence type="predicted"/>
<comment type="caution">
    <text evidence="1">The sequence shown here is derived from an EMBL/GenBank/DDBJ whole genome shotgun (WGS) entry which is preliminary data.</text>
</comment>
<dbReference type="Pfam" id="PF07315">
    <property type="entry name" value="DUF1462"/>
    <property type="match status" value="1"/>
</dbReference>